<evidence type="ECO:0000256" key="1">
    <source>
        <dbReference type="SAM" id="SignalP"/>
    </source>
</evidence>
<dbReference type="PROSITE" id="PS51257">
    <property type="entry name" value="PROKAR_LIPOPROTEIN"/>
    <property type="match status" value="1"/>
</dbReference>
<proteinExistence type="predicted"/>
<dbReference type="GeneID" id="302998658"/>
<gene>
    <name evidence="2" type="ordered locus">Tresu_1501</name>
</gene>
<evidence type="ECO:0000313" key="2">
    <source>
        <dbReference type="EMBL" id="AEB14401.1"/>
    </source>
</evidence>
<dbReference type="EMBL" id="CP002631">
    <property type="protein sequence ID" value="AEB14401.1"/>
    <property type="molecule type" value="Genomic_DNA"/>
</dbReference>
<feature type="signal peptide" evidence="1">
    <location>
        <begin position="1"/>
        <end position="21"/>
    </location>
</feature>
<dbReference type="RefSeq" id="WP_013701683.1">
    <property type="nucleotide sequence ID" value="NC_015385.1"/>
</dbReference>
<accession>F2NSA0</accession>
<organism evidence="2 3">
    <name type="scientific">Treponema succinifaciens (strain ATCC 33096 / DSM 2489 / 6091)</name>
    <dbReference type="NCBI Taxonomy" id="869209"/>
    <lineage>
        <taxon>Bacteria</taxon>
        <taxon>Pseudomonadati</taxon>
        <taxon>Spirochaetota</taxon>
        <taxon>Spirochaetia</taxon>
        <taxon>Spirochaetales</taxon>
        <taxon>Treponemataceae</taxon>
        <taxon>Treponema</taxon>
    </lineage>
</organism>
<keyword evidence="3" id="KW-1185">Reference proteome</keyword>
<dbReference type="Proteomes" id="UP000006852">
    <property type="component" value="Chromosome"/>
</dbReference>
<keyword evidence="1" id="KW-0732">Signal</keyword>
<feature type="chain" id="PRO_5003284047" description="Lipoprotein" evidence="1">
    <location>
        <begin position="22"/>
        <end position="217"/>
    </location>
</feature>
<reference evidence="2 3" key="1">
    <citation type="journal article" date="2011" name="Stand. Genomic Sci.">
        <title>Complete genome sequence of Treponema succinifaciens type strain (6091).</title>
        <authorList>
            <person name="Han C."/>
            <person name="Gronow S."/>
            <person name="Teshima H."/>
            <person name="Lapidus A."/>
            <person name="Nolan M."/>
            <person name="Lucas S."/>
            <person name="Hammon N."/>
            <person name="Deshpande S."/>
            <person name="Cheng J.F."/>
            <person name="Zeytun A."/>
            <person name="Tapia R."/>
            <person name="Goodwin L."/>
            <person name="Pitluck S."/>
            <person name="Liolios K."/>
            <person name="Pagani I."/>
            <person name="Ivanova N."/>
            <person name="Mavromatis K."/>
            <person name="Mikhailova N."/>
            <person name="Huntemann M."/>
            <person name="Pati A."/>
            <person name="Chen A."/>
            <person name="Palaniappan K."/>
            <person name="Land M."/>
            <person name="Hauser L."/>
            <person name="Brambilla E.M."/>
            <person name="Rohde M."/>
            <person name="Goker M."/>
            <person name="Woyke T."/>
            <person name="Bristow J."/>
            <person name="Eisen J.A."/>
            <person name="Markowitz V."/>
            <person name="Hugenholtz P."/>
            <person name="Kyrpides N.C."/>
            <person name="Klenk H.P."/>
            <person name="Detter J.C."/>
        </authorList>
    </citation>
    <scope>NUCLEOTIDE SEQUENCE [LARGE SCALE GENOMIC DNA]</scope>
    <source>
        <strain evidence="3">ATCC 33096 / DSM 2489 / 6091</strain>
    </source>
</reference>
<reference evidence="3" key="2">
    <citation type="submission" date="2011-04" db="EMBL/GenBank/DDBJ databases">
        <title>The complete genome of chromosome of Treponema succinifaciens DSM 2489.</title>
        <authorList>
            <person name="Lucas S."/>
            <person name="Copeland A."/>
            <person name="Lapidus A."/>
            <person name="Bruce D."/>
            <person name="Goodwin L."/>
            <person name="Pitluck S."/>
            <person name="Peters L."/>
            <person name="Kyrpides N."/>
            <person name="Mavromatis K."/>
            <person name="Ivanova N."/>
            <person name="Ovchinnikova G."/>
            <person name="Teshima H."/>
            <person name="Detter J.C."/>
            <person name="Tapia R."/>
            <person name="Han C."/>
            <person name="Land M."/>
            <person name="Hauser L."/>
            <person name="Markowitz V."/>
            <person name="Cheng J.-F."/>
            <person name="Hugenholtz P."/>
            <person name="Woyke T."/>
            <person name="Wu D."/>
            <person name="Gronow S."/>
            <person name="Wellnitz S."/>
            <person name="Brambilla E."/>
            <person name="Klenk H.-P."/>
            <person name="Eisen J.A."/>
        </authorList>
    </citation>
    <scope>NUCLEOTIDE SEQUENCE [LARGE SCALE GENOMIC DNA]</scope>
    <source>
        <strain evidence="3">ATCC 33096 / DSM 2489 / 6091</strain>
    </source>
</reference>
<name>F2NSA0_TRES6</name>
<sequence length="217" mass="24166">MKKTVQAMLLFIPAAFLVSCASMPSKPDTEINTEKNTVAKIIPINNPLPKGTLELIDGFEEENFWYALGETKSDDYSTDTDTTEEWNSQGDFCAQWSFAKIPENSKASFAIENLVQKDWTDAKALIADINNTCQNPLAILLETQGGPHHIVSRTQEILLGIGENINVYFDLLHEITDENGNQISGLIEKDDIRTISFQIKGKSFSGSVFVDNINLVY</sequence>
<dbReference type="AlphaFoldDB" id="F2NSA0"/>
<protein>
    <recommendedName>
        <fullName evidence="4">Lipoprotein</fullName>
    </recommendedName>
</protein>
<evidence type="ECO:0008006" key="4">
    <source>
        <dbReference type="Google" id="ProtNLM"/>
    </source>
</evidence>
<evidence type="ECO:0000313" key="3">
    <source>
        <dbReference type="Proteomes" id="UP000006852"/>
    </source>
</evidence>
<dbReference type="eggNOG" id="ENOG5031D1M">
    <property type="taxonomic scope" value="Bacteria"/>
</dbReference>
<dbReference type="KEGG" id="tsu:Tresu_1501"/>
<dbReference type="HOGENOM" id="CLU_1271816_0_0_12"/>